<feature type="transmembrane region" description="Helical" evidence="12">
    <location>
        <begin position="254"/>
        <end position="273"/>
    </location>
</feature>
<proteinExistence type="predicted"/>
<keyword evidence="8" id="KW-0350">Heme biosynthesis</keyword>
<evidence type="ECO:0000256" key="6">
    <source>
        <dbReference type="ARBA" id="ARBA00023002"/>
    </source>
</evidence>
<name>A0A4Y9YJQ4_9APHY</name>
<gene>
    <name evidence="13" type="ORF">EVJ58_g4676</name>
</gene>
<dbReference type="GO" id="GO:0006784">
    <property type="term" value="P:heme A biosynthetic process"/>
    <property type="evidence" value="ECO:0007669"/>
    <property type="project" value="InterPro"/>
</dbReference>
<dbReference type="Pfam" id="PF02628">
    <property type="entry name" value="COX15-CtaA"/>
    <property type="match status" value="1"/>
</dbReference>
<evidence type="ECO:0000256" key="5">
    <source>
        <dbReference type="ARBA" id="ARBA00022989"/>
    </source>
</evidence>
<reference evidence="13 14" key="1">
    <citation type="submission" date="2019-01" db="EMBL/GenBank/DDBJ databases">
        <title>Genome sequencing of the rare red list fungi Fomitopsis rosea.</title>
        <authorList>
            <person name="Buettner E."/>
            <person name="Kellner H."/>
        </authorList>
    </citation>
    <scope>NUCLEOTIDE SEQUENCE [LARGE SCALE GENOMIC DNA]</scope>
    <source>
        <strain evidence="13 14">DSM 105464</strain>
    </source>
</reference>
<dbReference type="STRING" id="34475.A0A4Y9YJQ4"/>
<comment type="caution">
    <text evidence="13">The sequence shown here is derived from an EMBL/GenBank/DDBJ whole genome shotgun (WGS) entry which is preliminary data.</text>
</comment>
<dbReference type="InterPro" id="IPR003780">
    <property type="entry name" value="COX15/CtaA_fam"/>
</dbReference>
<feature type="transmembrane region" description="Helical" evidence="12">
    <location>
        <begin position="214"/>
        <end position="233"/>
    </location>
</feature>
<keyword evidence="4" id="KW-0479">Metal-binding</keyword>
<keyword evidence="3 12" id="KW-0812">Transmembrane</keyword>
<dbReference type="InterPro" id="IPR023754">
    <property type="entry name" value="HemeA_Synthase_type2"/>
</dbReference>
<evidence type="ECO:0000313" key="13">
    <source>
        <dbReference type="EMBL" id="TFY61179.1"/>
    </source>
</evidence>
<dbReference type="PANTHER" id="PTHR23289:SF2">
    <property type="entry name" value="CYTOCHROME C OXIDASE ASSEMBLY PROTEIN COX15 HOMOLOG"/>
    <property type="match status" value="1"/>
</dbReference>
<evidence type="ECO:0008006" key="15">
    <source>
        <dbReference type="Google" id="ProtNLM"/>
    </source>
</evidence>
<evidence type="ECO:0000256" key="1">
    <source>
        <dbReference type="ARBA" id="ARBA00001970"/>
    </source>
</evidence>
<evidence type="ECO:0000256" key="4">
    <source>
        <dbReference type="ARBA" id="ARBA00022723"/>
    </source>
</evidence>
<dbReference type="GO" id="GO:0046872">
    <property type="term" value="F:metal ion binding"/>
    <property type="evidence" value="ECO:0007669"/>
    <property type="project" value="UniProtKB-KW"/>
</dbReference>
<comment type="cofactor">
    <cofactor evidence="1">
        <name>heme b</name>
        <dbReference type="ChEBI" id="CHEBI:60344"/>
    </cofactor>
</comment>
<dbReference type="EMBL" id="SEKV01000219">
    <property type="protein sequence ID" value="TFY61179.1"/>
    <property type="molecule type" value="Genomic_DNA"/>
</dbReference>
<feature type="transmembrane region" description="Helical" evidence="12">
    <location>
        <begin position="145"/>
        <end position="169"/>
    </location>
</feature>
<keyword evidence="7" id="KW-0408">Iron</keyword>
<protein>
    <recommendedName>
        <fullName evidence="15">Cytochrome c oxidase assembly protein subunit 15</fullName>
    </recommendedName>
</protein>
<evidence type="ECO:0000256" key="10">
    <source>
        <dbReference type="ARBA" id="ARBA00044501"/>
    </source>
</evidence>
<dbReference type="GO" id="GO:0120547">
    <property type="term" value="F:heme A synthase activity"/>
    <property type="evidence" value="ECO:0007669"/>
    <property type="project" value="UniProtKB-EC"/>
</dbReference>
<keyword evidence="5 12" id="KW-1133">Transmembrane helix</keyword>
<evidence type="ECO:0000256" key="7">
    <source>
        <dbReference type="ARBA" id="ARBA00023004"/>
    </source>
</evidence>
<dbReference type="GO" id="GO:0016653">
    <property type="term" value="F:oxidoreductase activity, acting on NAD(P)H, heme protein as acceptor"/>
    <property type="evidence" value="ECO:0007669"/>
    <property type="project" value="TreeGrafter"/>
</dbReference>
<feature type="transmembrane region" description="Helical" evidence="12">
    <location>
        <begin position="279"/>
        <end position="297"/>
    </location>
</feature>
<dbReference type="PANTHER" id="PTHR23289">
    <property type="entry name" value="CYTOCHROME C OXIDASE ASSEMBLY PROTEIN COX15"/>
    <property type="match status" value="1"/>
</dbReference>
<comment type="subcellular location">
    <subcellularLocation>
        <location evidence="2">Membrane</location>
        <topology evidence="2">Multi-pass membrane protein</topology>
    </subcellularLocation>
</comment>
<evidence type="ECO:0000256" key="12">
    <source>
        <dbReference type="SAM" id="Phobius"/>
    </source>
</evidence>
<evidence type="ECO:0000256" key="9">
    <source>
        <dbReference type="ARBA" id="ARBA00023136"/>
    </source>
</evidence>
<dbReference type="GO" id="GO:0005743">
    <property type="term" value="C:mitochondrial inner membrane"/>
    <property type="evidence" value="ECO:0007669"/>
    <property type="project" value="TreeGrafter"/>
</dbReference>
<evidence type="ECO:0000256" key="11">
    <source>
        <dbReference type="ARBA" id="ARBA00048044"/>
    </source>
</evidence>
<evidence type="ECO:0000256" key="2">
    <source>
        <dbReference type="ARBA" id="ARBA00004141"/>
    </source>
</evidence>
<dbReference type="AlphaFoldDB" id="A0A4Y9YJQ4"/>
<keyword evidence="6" id="KW-0560">Oxidoreductase</keyword>
<organism evidence="13 14">
    <name type="scientific">Rhodofomes roseus</name>
    <dbReference type="NCBI Taxonomy" id="34475"/>
    <lineage>
        <taxon>Eukaryota</taxon>
        <taxon>Fungi</taxon>
        <taxon>Dikarya</taxon>
        <taxon>Basidiomycota</taxon>
        <taxon>Agaricomycotina</taxon>
        <taxon>Agaricomycetes</taxon>
        <taxon>Polyporales</taxon>
        <taxon>Rhodofomes</taxon>
    </lineage>
</organism>
<evidence type="ECO:0000256" key="3">
    <source>
        <dbReference type="ARBA" id="ARBA00022692"/>
    </source>
</evidence>
<comment type="catalytic activity">
    <reaction evidence="11">
        <text>Fe(II)-heme o + 2 A + H2O = Fe(II)-heme a + 2 AH2</text>
        <dbReference type="Rhea" id="RHEA:63388"/>
        <dbReference type="ChEBI" id="CHEBI:13193"/>
        <dbReference type="ChEBI" id="CHEBI:15377"/>
        <dbReference type="ChEBI" id="CHEBI:17499"/>
        <dbReference type="ChEBI" id="CHEBI:60530"/>
        <dbReference type="ChEBI" id="CHEBI:61715"/>
        <dbReference type="EC" id="1.17.99.9"/>
    </reaction>
    <physiologicalReaction direction="left-to-right" evidence="11">
        <dbReference type="Rhea" id="RHEA:63389"/>
    </physiologicalReaction>
</comment>
<comment type="pathway">
    <text evidence="10">Porphyrin-containing compound metabolism; heme A biosynthesis; heme A from heme O: step 1/1.</text>
</comment>
<accession>A0A4Y9YJQ4</accession>
<evidence type="ECO:0000313" key="14">
    <source>
        <dbReference type="Proteomes" id="UP000298390"/>
    </source>
</evidence>
<evidence type="ECO:0000256" key="8">
    <source>
        <dbReference type="ARBA" id="ARBA00023133"/>
    </source>
</evidence>
<keyword evidence="9 12" id="KW-0472">Membrane</keyword>
<dbReference type="Proteomes" id="UP000298390">
    <property type="component" value="Unassembled WGS sequence"/>
</dbReference>
<sequence>MQYLHYVSLVNGPEDTEAKTYPDLTSQTLRSLSHPPLTTNACGWPHPSDAPLGSLGLLKSADRGRELPLFLGLPLLGPPALLKTSDADRRLVRLALPSAPVSSPKRCLSVGGMSGAWAGLKGEAANWNNILQNPAVKRFARYSKLLTGLVFLTALSGAFVAGLDAGLLYNEFPLMGGRIAPPADELFSTAYAKSPDGSDIWWRNIFENPTTVQFNHRCLAITTYTATAALYALSRSSAYKAVLPPLVKRMMVSAFAMANVQVLLGISTLLYLVPVPLAAAHQAGSVLLLTTMVQLLISLRRPGAAARAWRQALLAKGAKPTKAP</sequence>